<evidence type="ECO:0000313" key="3">
    <source>
        <dbReference type="EMBL" id="CAE8721308.1"/>
    </source>
</evidence>
<dbReference type="OrthoDB" id="406978at2759"/>
<protein>
    <submittedName>
        <fullName evidence="3">Uncharacterized protein</fullName>
    </submittedName>
</protein>
<dbReference type="AlphaFoldDB" id="A0A813LCN7"/>
<feature type="compositionally biased region" description="Low complexity" evidence="1">
    <location>
        <begin position="177"/>
        <end position="217"/>
    </location>
</feature>
<name>A0A813LCN7_POLGL</name>
<proteinExistence type="predicted"/>
<evidence type="ECO:0000313" key="5">
    <source>
        <dbReference type="Proteomes" id="UP000654075"/>
    </source>
</evidence>
<reference evidence="3" key="1">
    <citation type="submission" date="2021-02" db="EMBL/GenBank/DDBJ databases">
        <authorList>
            <person name="Dougan E. K."/>
            <person name="Rhodes N."/>
            <person name="Thang M."/>
            <person name="Chan C."/>
        </authorList>
    </citation>
    <scope>NUCLEOTIDE SEQUENCE</scope>
</reference>
<feature type="compositionally biased region" description="Polar residues" evidence="1">
    <location>
        <begin position="30"/>
        <end position="39"/>
    </location>
</feature>
<evidence type="ECO:0000313" key="4">
    <source>
        <dbReference type="Proteomes" id="UP000626109"/>
    </source>
</evidence>
<feature type="region of interest" description="Disordered" evidence="1">
    <location>
        <begin position="175"/>
        <end position="217"/>
    </location>
</feature>
<dbReference type="Proteomes" id="UP000626109">
    <property type="component" value="Unassembled WGS sequence"/>
</dbReference>
<evidence type="ECO:0000256" key="1">
    <source>
        <dbReference type="SAM" id="MobiDB-lite"/>
    </source>
</evidence>
<keyword evidence="5" id="KW-1185">Reference proteome</keyword>
<comment type="caution">
    <text evidence="3">The sequence shown here is derived from an EMBL/GenBank/DDBJ whole genome shotgun (WGS) entry which is preliminary data.</text>
</comment>
<dbReference type="EMBL" id="CAJNNW010034024">
    <property type="protein sequence ID" value="CAE8721308.1"/>
    <property type="molecule type" value="Genomic_DNA"/>
</dbReference>
<feature type="region of interest" description="Disordered" evidence="1">
    <location>
        <begin position="1"/>
        <end position="65"/>
    </location>
</feature>
<accession>A0A813LCN7</accession>
<organism evidence="3 4">
    <name type="scientific">Polarella glacialis</name>
    <name type="common">Dinoflagellate</name>
    <dbReference type="NCBI Taxonomy" id="89957"/>
    <lineage>
        <taxon>Eukaryota</taxon>
        <taxon>Sar</taxon>
        <taxon>Alveolata</taxon>
        <taxon>Dinophyceae</taxon>
        <taxon>Suessiales</taxon>
        <taxon>Suessiaceae</taxon>
        <taxon>Polarella</taxon>
    </lineage>
</organism>
<gene>
    <name evidence="2" type="ORF">PGLA1383_LOCUS46404</name>
    <name evidence="3" type="ORF">PGLA2088_LOCUS41860</name>
</gene>
<dbReference type="Proteomes" id="UP000654075">
    <property type="component" value="Unassembled WGS sequence"/>
</dbReference>
<dbReference type="EMBL" id="CAJNNV010029764">
    <property type="protein sequence ID" value="CAE8630004.1"/>
    <property type="molecule type" value="Genomic_DNA"/>
</dbReference>
<feature type="compositionally biased region" description="Polar residues" evidence="1">
    <location>
        <begin position="55"/>
        <end position="65"/>
    </location>
</feature>
<sequence>MTRGFVRSPPPPFAKANSPWNPPEADPNSPAGQLQSTMAKNGAFWDGSHQHLGKSRSSPQLQHSGENVMACHPLSAELRRWERLAAVTERGEVNKDIQLATMSGKMSESVEEEKPRGRVGGLVNFPKYMLINNCHLKTTDLGRFQREQVELQRQADETAARGDTSSEVTWLLINPISNNKNNNSNNKNNKNNNSNSNNNNNNNYNNNYNNSNETSLV</sequence>
<evidence type="ECO:0000313" key="2">
    <source>
        <dbReference type="EMBL" id="CAE8630004.1"/>
    </source>
</evidence>